<accession>A0ABY5S5T5</accession>
<evidence type="ECO:0000313" key="2">
    <source>
        <dbReference type="EMBL" id="UVI27915.1"/>
    </source>
</evidence>
<dbReference type="InterPro" id="IPR021257">
    <property type="entry name" value="DUF2809"/>
</dbReference>
<organism evidence="2 3">
    <name type="scientific">Paenibacillus spongiae</name>
    <dbReference type="NCBI Taxonomy" id="2909671"/>
    <lineage>
        <taxon>Bacteria</taxon>
        <taxon>Bacillati</taxon>
        <taxon>Bacillota</taxon>
        <taxon>Bacilli</taxon>
        <taxon>Bacillales</taxon>
        <taxon>Paenibacillaceae</taxon>
        <taxon>Paenibacillus</taxon>
    </lineage>
</organism>
<keyword evidence="1" id="KW-0472">Membrane</keyword>
<name>A0ABY5S5T5_9BACL</name>
<feature type="transmembrane region" description="Helical" evidence="1">
    <location>
        <begin position="60"/>
        <end position="78"/>
    </location>
</feature>
<feature type="transmembrane region" description="Helical" evidence="1">
    <location>
        <begin position="105"/>
        <end position="126"/>
    </location>
</feature>
<protein>
    <submittedName>
        <fullName evidence="2">DUF2809 domain-containing protein</fullName>
    </submittedName>
</protein>
<evidence type="ECO:0000313" key="3">
    <source>
        <dbReference type="Proteomes" id="UP001057877"/>
    </source>
</evidence>
<keyword evidence="1" id="KW-0812">Transmembrane</keyword>
<dbReference type="Pfam" id="PF10990">
    <property type="entry name" value="DUF2809"/>
    <property type="match status" value="1"/>
</dbReference>
<gene>
    <name evidence="2" type="ORF">L1F29_20955</name>
</gene>
<feature type="transmembrane region" description="Helical" evidence="1">
    <location>
        <begin position="35"/>
        <end position="53"/>
    </location>
</feature>
<evidence type="ECO:0000256" key="1">
    <source>
        <dbReference type="SAM" id="Phobius"/>
    </source>
</evidence>
<sequence>MRIRIGYCVTIAIVIVLGLGSRAYAAYIPDFVSRHAGDVLWASMIYFGFRLILTNRKKSVSAWFAGLFSLIIECSQLYQADWINGVRATTIGALVLGSGFLPADLVRYAAGILAAYVADRFAAYAAGKNKTR</sequence>
<reference evidence="2" key="1">
    <citation type="submission" date="2022-01" db="EMBL/GenBank/DDBJ databases">
        <title>Paenibacillus spongiae sp. nov., isolated from marine sponge.</title>
        <authorList>
            <person name="Li Z."/>
            <person name="Zhang M."/>
        </authorList>
    </citation>
    <scope>NUCLEOTIDE SEQUENCE</scope>
    <source>
        <strain evidence="2">PHS-Z3</strain>
    </source>
</reference>
<proteinExistence type="predicted"/>
<dbReference type="EMBL" id="CP091430">
    <property type="protein sequence ID" value="UVI27915.1"/>
    <property type="molecule type" value="Genomic_DNA"/>
</dbReference>
<keyword evidence="3" id="KW-1185">Reference proteome</keyword>
<keyword evidence="1" id="KW-1133">Transmembrane helix</keyword>
<dbReference type="RefSeq" id="WP_258384003.1">
    <property type="nucleotide sequence ID" value="NZ_CP091430.1"/>
</dbReference>
<dbReference type="Proteomes" id="UP001057877">
    <property type="component" value="Chromosome"/>
</dbReference>